<proteinExistence type="predicted"/>
<name>A0AAE3H1T9_9BACT</name>
<dbReference type="Gene3D" id="2.40.128.110">
    <property type="entry name" value="Lipid/polyisoprenoid-binding, YceI-like"/>
    <property type="match status" value="1"/>
</dbReference>
<evidence type="ECO:0000259" key="2">
    <source>
        <dbReference type="SMART" id="SM00867"/>
    </source>
</evidence>
<accession>A0AAE3H1T9</accession>
<evidence type="ECO:0000313" key="4">
    <source>
        <dbReference type="Proteomes" id="UP001204144"/>
    </source>
</evidence>
<gene>
    <name evidence="3" type="ORF">EGI31_10370</name>
</gene>
<feature type="chain" id="PRO_5041906713" evidence="1">
    <location>
        <begin position="20"/>
        <end position="187"/>
    </location>
</feature>
<evidence type="ECO:0000313" key="3">
    <source>
        <dbReference type="EMBL" id="MCP9763363.1"/>
    </source>
</evidence>
<dbReference type="Pfam" id="PF04264">
    <property type="entry name" value="YceI"/>
    <property type="match status" value="1"/>
</dbReference>
<sequence length="187" mass="20013">MKKVILSLAAGLFSLASFAQTWSLDKAHSNVGFSITHMMISDVDGSFKTYDAKLTSTKPDFTDAKFEFSAEVNSINTANDMRDGHLKSPDFFDAAKFSTVSFKSTSIKKGKGQNYTISGNLTMHGVTKPVVLKAVIKGPVENPRSKKPMMGISATGTVNRIAFGVGTSGATLSDDVAIKISGEFNKD</sequence>
<dbReference type="EMBL" id="RJUF01000026">
    <property type="protein sequence ID" value="MCP9763363.1"/>
    <property type="molecule type" value="Genomic_DNA"/>
</dbReference>
<dbReference type="Proteomes" id="UP001204144">
    <property type="component" value="Unassembled WGS sequence"/>
</dbReference>
<dbReference type="SMART" id="SM00867">
    <property type="entry name" value="YceI"/>
    <property type="match status" value="1"/>
</dbReference>
<keyword evidence="1" id="KW-0732">Signal</keyword>
<dbReference type="SUPFAM" id="SSF101874">
    <property type="entry name" value="YceI-like"/>
    <property type="match status" value="1"/>
</dbReference>
<keyword evidence="4" id="KW-1185">Reference proteome</keyword>
<comment type="caution">
    <text evidence="3">The sequence shown here is derived from an EMBL/GenBank/DDBJ whole genome shotgun (WGS) entry which is preliminary data.</text>
</comment>
<dbReference type="RefSeq" id="WP_255037146.1">
    <property type="nucleotide sequence ID" value="NZ_RJUF01000026.1"/>
</dbReference>
<feature type="domain" description="Lipid/polyisoprenoid-binding YceI-like" evidence="2">
    <location>
        <begin position="21"/>
        <end position="185"/>
    </location>
</feature>
<dbReference type="AlphaFoldDB" id="A0AAE3H1T9"/>
<dbReference type="PANTHER" id="PTHR34406:SF1">
    <property type="entry name" value="PROTEIN YCEI"/>
    <property type="match status" value="1"/>
</dbReference>
<dbReference type="InterPro" id="IPR007372">
    <property type="entry name" value="Lipid/polyisoprenoid-bd_YceI"/>
</dbReference>
<dbReference type="InterPro" id="IPR036761">
    <property type="entry name" value="TTHA0802/YceI-like_sf"/>
</dbReference>
<dbReference type="PANTHER" id="PTHR34406">
    <property type="entry name" value="PROTEIN YCEI"/>
    <property type="match status" value="1"/>
</dbReference>
<reference evidence="3 4" key="1">
    <citation type="submission" date="2018-11" db="EMBL/GenBank/DDBJ databases">
        <title>Novel bacteria species description.</title>
        <authorList>
            <person name="Han J.-H."/>
        </authorList>
    </citation>
    <scope>NUCLEOTIDE SEQUENCE [LARGE SCALE GENOMIC DNA]</scope>
    <source>
        <strain evidence="3 4">KCTC23259</strain>
    </source>
</reference>
<organism evidence="3 4">
    <name type="scientific">Lacihabitans soyangensis</name>
    <dbReference type="NCBI Taxonomy" id="869394"/>
    <lineage>
        <taxon>Bacteria</taxon>
        <taxon>Pseudomonadati</taxon>
        <taxon>Bacteroidota</taxon>
        <taxon>Cytophagia</taxon>
        <taxon>Cytophagales</taxon>
        <taxon>Leadbetterellaceae</taxon>
        <taxon>Lacihabitans</taxon>
    </lineage>
</organism>
<feature type="signal peptide" evidence="1">
    <location>
        <begin position="1"/>
        <end position="19"/>
    </location>
</feature>
<evidence type="ECO:0000256" key="1">
    <source>
        <dbReference type="SAM" id="SignalP"/>
    </source>
</evidence>
<protein>
    <submittedName>
        <fullName evidence="3">Polyisoprenoid-binding protein</fullName>
    </submittedName>
</protein>